<comment type="caution">
    <text evidence="9">The sequence shown here is derived from an EMBL/GenBank/DDBJ whole genome shotgun (WGS) entry which is preliminary data.</text>
</comment>
<evidence type="ECO:0000256" key="2">
    <source>
        <dbReference type="ARBA" id="ARBA00022670"/>
    </source>
</evidence>
<evidence type="ECO:0000256" key="3">
    <source>
        <dbReference type="ARBA" id="ARBA00022763"/>
    </source>
</evidence>
<dbReference type="GO" id="GO:0016829">
    <property type="term" value="F:lyase activity"/>
    <property type="evidence" value="ECO:0007669"/>
    <property type="project" value="UniProtKB-KW"/>
</dbReference>
<dbReference type="AlphaFoldDB" id="A0A1F4UK05"/>
<dbReference type="GO" id="GO:0008233">
    <property type="term" value="F:peptidase activity"/>
    <property type="evidence" value="ECO:0007669"/>
    <property type="project" value="UniProtKB-KW"/>
</dbReference>
<comment type="similarity">
    <text evidence="1 8">Belongs to the SOS response-associated peptidase family.</text>
</comment>
<dbReference type="EMBL" id="MEUV01000045">
    <property type="protein sequence ID" value="OGC45246.1"/>
    <property type="molecule type" value="Genomic_DNA"/>
</dbReference>
<evidence type="ECO:0000256" key="7">
    <source>
        <dbReference type="ARBA" id="ARBA00023239"/>
    </source>
</evidence>
<evidence type="ECO:0000313" key="10">
    <source>
        <dbReference type="Proteomes" id="UP000178615"/>
    </source>
</evidence>
<dbReference type="PANTHER" id="PTHR13604">
    <property type="entry name" value="DC12-RELATED"/>
    <property type="match status" value="1"/>
</dbReference>
<dbReference type="InterPro" id="IPR036590">
    <property type="entry name" value="SRAP-like"/>
</dbReference>
<dbReference type="SUPFAM" id="SSF143081">
    <property type="entry name" value="BB1717-like"/>
    <property type="match status" value="1"/>
</dbReference>
<dbReference type="GO" id="GO:0006508">
    <property type="term" value="P:proteolysis"/>
    <property type="evidence" value="ECO:0007669"/>
    <property type="project" value="UniProtKB-KW"/>
</dbReference>
<dbReference type="Gene3D" id="3.90.1680.10">
    <property type="entry name" value="SOS response associated peptidase-like"/>
    <property type="match status" value="1"/>
</dbReference>
<dbReference type="InterPro" id="IPR003738">
    <property type="entry name" value="SRAP"/>
</dbReference>
<keyword evidence="5" id="KW-0190">Covalent protein-DNA linkage</keyword>
<reference evidence="9 10" key="1">
    <citation type="journal article" date="2016" name="Nat. Commun.">
        <title>Thousands of microbial genomes shed light on interconnected biogeochemical processes in an aquifer system.</title>
        <authorList>
            <person name="Anantharaman K."/>
            <person name="Brown C.T."/>
            <person name="Hug L.A."/>
            <person name="Sharon I."/>
            <person name="Castelle C.J."/>
            <person name="Probst A.J."/>
            <person name="Thomas B.C."/>
            <person name="Singh A."/>
            <person name="Wilkins M.J."/>
            <person name="Karaoz U."/>
            <person name="Brodie E.L."/>
            <person name="Williams K.H."/>
            <person name="Hubbard S.S."/>
            <person name="Banfield J.F."/>
        </authorList>
    </citation>
    <scope>NUCLEOTIDE SEQUENCE [LARGE SCALE GENOMIC DNA]</scope>
</reference>
<dbReference type="GO" id="GO:0003697">
    <property type="term" value="F:single-stranded DNA binding"/>
    <property type="evidence" value="ECO:0007669"/>
    <property type="project" value="InterPro"/>
</dbReference>
<dbReference type="Proteomes" id="UP000178615">
    <property type="component" value="Unassembled WGS sequence"/>
</dbReference>
<accession>A0A1F4UK05</accession>
<proteinExistence type="inferred from homology"/>
<dbReference type="PANTHER" id="PTHR13604:SF0">
    <property type="entry name" value="ABASIC SITE PROCESSING PROTEIN HMCES"/>
    <property type="match status" value="1"/>
</dbReference>
<sequence length="210" mass="25093">MCGRYVLDAKPEKIYQKYHIDTSKQSEKINFEPMFNIFPSSLLPVITWKNEFNIEIMKWGMMLNLGKNSYQLINTRRESLIEKPIFLKIFLHQRCLIPATGFYEWKTEGKNKTPYKLWLKNIELFSFAGIYNILVDTENKLFKNFSIITTMPNDLVEKVHNRMPVIFDEEQEKIWLEENSTFEQLSKIINPFPSREMEMEQVVSFDNKNK</sequence>
<dbReference type="GO" id="GO:0106300">
    <property type="term" value="P:protein-DNA covalent cross-linking repair"/>
    <property type="evidence" value="ECO:0007669"/>
    <property type="project" value="InterPro"/>
</dbReference>
<protein>
    <recommendedName>
        <fullName evidence="8">Abasic site processing protein</fullName>
        <ecNumber evidence="8">3.4.-.-</ecNumber>
    </recommendedName>
</protein>
<keyword evidence="6" id="KW-0238">DNA-binding</keyword>
<evidence type="ECO:0000256" key="1">
    <source>
        <dbReference type="ARBA" id="ARBA00008136"/>
    </source>
</evidence>
<evidence type="ECO:0000256" key="5">
    <source>
        <dbReference type="ARBA" id="ARBA00023124"/>
    </source>
</evidence>
<organism evidence="9 10">
    <name type="scientific">candidate division WWE3 bacterium RBG_19FT_COMBO_34_6</name>
    <dbReference type="NCBI Taxonomy" id="1802612"/>
    <lineage>
        <taxon>Bacteria</taxon>
        <taxon>Katanobacteria</taxon>
    </lineage>
</organism>
<evidence type="ECO:0000256" key="8">
    <source>
        <dbReference type="RuleBase" id="RU364100"/>
    </source>
</evidence>
<evidence type="ECO:0000256" key="4">
    <source>
        <dbReference type="ARBA" id="ARBA00022801"/>
    </source>
</evidence>
<keyword evidence="4 8" id="KW-0378">Hydrolase</keyword>
<keyword evidence="3" id="KW-0227">DNA damage</keyword>
<keyword evidence="7" id="KW-0456">Lyase</keyword>
<evidence type="ECO:0000256" key="6">
    <source>
        <dbReference type="ARBA" id="ARBA00023125"/>
    </source>
</evidence>
<evidence type="ECO:0000313" key="9">
    <source>
        <dbReference type="EMBL" id="OGC45246.1"/>
    </source>
</evidence>
<keyword evidence="2 8" id="KW-0645">Protease</keyword>
<gene>
    <name evidence="9" type="ORF">A2V49_01440</name>
</gene>
<dbReference type="Pfam" id="PF02586">
    <property type="entry name" value="SRAP"/>
    <property type="match status" value="1"/>
</dbReference>
<dbReference type="EC" id="3.4.-.-" evidence="8"/>
<name>A0A1F4UK05_UNCKA</name>